<evidence type="ECO:0000313" key="4">
    <source>
        <dbReference type="Proteomes" id="UP000010816"/>
    </source>
</evidence>
<dbReference type="KEGG" id="tmb:Thimo_1751"/>
<feature type="transmembrane region" description="Helical" evidence="1">
    <location>
        <begin position="187"/>
        <end position="207"/>
    </location>
</feature>
<evidence type="ECO:0000256" key="1">
    <source>
        <dbReference type="SAM" id="Phobius"/>
    </source>
</evidence>
<organism evidence="3 4">
    <name type="scientific">Thioflavicoccus mobilis 8321</name>
    <dbReference type="NCBI Taxonomy" id="765912"/>
    <lineage>
        <taxon>Bacteria</taxon>
        <taxon>Pseudomonadati</taxon>
        <taxon>Pseudomonadota</taxon>
        <taxon>Gammaproteobacteria</taxon>
        <taxon>Chromatiales</taxon>
        <taxon>Chromatiaceae</taxon>
        <taxon>Thioflavicoccus</taxon>
    </lineage>
</organism>
<feature type="signal peptide" evidence="2">
    <location>
        <begin position="1"/>
        <end position="39"/>
    </location>
</feature>
<dbReference type="STRING" id="765912.Thimo_1751"/>
<keyword evidence="4" id="KW-1185">Reference proteome</keyword>
<evidence type="ECO:0000256" key="2">
    <source>
        <dbReference type="SAM" id="SignalP"/>
    </source>
</evidence>
<keyword evidence="1" id="KW-1133">Transmembrane helix</keyword>
<dbReference type="EMBL" id="CP003051">
    <property type="protein sequence ID" value="AGA90525.1"/>
    <property type="molecule type" value="Genomic_DNA"/>
</dbReference>
<keyword evidence="1" id="KW-0812">Transmembrane</keyword>
<accession>L0GYS9</accession>
<feature type="chain" id="PRO_5003943154" description="PEP-CTERM exosortase interaction domain-containing protein" evidence="2">
    <location>
        <begin position="40"/>
        <end position="213"/>
    </location>
</feature>
<keyword evidence="2" id="KW-0732">Signal</keyword>
<protein>
    <recommendedName>
        <fullName evidence="5">PEP-CTERM exosortase interaction domain-containing protein</fullName>
    </recommendedName>
</protein>
<dbReference type="Proteomes" id="UP000010816">
    <property type="component" value="Chromosome"/>
</dbReference>
<sequence>MLLRLYWNSGMPVASPRAVRKLAWLLRFCLLACSSQAIADSVTYLDLKNDFFSDPTVEVADDGRSAVLAEDSQLAYVILSNDPGLGDPEVVLPGQSVWLTFDYSFVEATGNFDEFGAFLIDGDSGASIGEIYEFFIDGTGSGTVSWDLSSLAGNTLGLQFVLNAYDSEVGSTAIVRDVALQVVPIPAALPLFLGGLGALAGLGAARVRRSRKI</sequence>
<reference evidence="3 4" key="1">
    <citation type="submission" date="2011-09" db="EMBL/GenBank/DDBJ databases">
        <title>Complete sequence of chromosome of Thioflavicoccus mobilis 8321.</title>
        <authorList>
            <consortium name="US DOE Joint Genome Institute"/>
            <person name="Lucas S."/>
            <person name="Han J."/>
            <person name="Lapidus A."/>
            <person name="Cheng J.-F."/>
            <person name="Goodwin L."/>
            <person name="Pitluck S."/>
            <person name="Peters L."/>
            <person name="Ovchinnikova G."/>
            <person name="Lu M."/>
            <person name="Detter J.C."/>
            <person name="Han C."/>
            <person name="Tapia R."/>
            <person name="Land M."/>
            <person name="Hauser L."/>
            <person name="Kyrpides N."/>
            <person name="Ivanova N."/>
            <person name="Pagani I."/>
            <person name="Vogl K."/>
            <person name="Liu Z."/>
            <person name="Imhoff J."/>
            <person name="Thiel V."/>
            <person name="Frigaard N.-U."/>
            <person name="Bryant D."/>
            <person name="Woyke T."/>
        </authorList>
    </citation>
    <scope>NUCLEOTIDE SEQUENCE [LARGE SCALE GENOMIC DNA]</scope>
    <source>
        <strain evidence="3 4">8321</strain>
    </source>
</reference>
<proteinExistence type="predicted"/>
<gene>
    <name evidence="3" type="ORF">Thimo_1751</name>
</gene>
<dbReference type="AlphaFoldDB" id="L0GYS9"/>
<name>L0GYS9_9GAMM</name>
<evidence type="ECO:0008006" key="5">
    <source>
        <dbReference type="Google" id="ProtNLM"/>
    </source>
</evidence>
<dbReference type="HOGENOM" id="CLU_1293853_0_0_6"/>
<keyword evidence="1" id="KW-0472">Membrane</keyword>
<evidence type="ECO:0000313" key="3">
    <source>
        <dbReference type="EMBL" id="AGA90525.1"/>
    </source>
</evidence>